<comment type="pathway">
    <text evidence="7">Carotenoid biosynthesis; staphyloxanthin biosynthesis; staphyloxanthin from farnesyl diphosphate: step 4/5.</text>
</comment>
<keyword evidence="3" id="KW-0328">Glycosyltransferase</keyword>
<evidence type="ECO:0000256" key="10">
    <source>
        <dbReference type="SAM" id="MobiDB-lite"/>
    </source>
</evidence>
<evidence type="ECO:0000256" key="3">
    <source>
        <dbReference type="ARBA" id="ARBA00022676"/>
    </source>
</evidence>
<sequence>MPQGPASSSATVSVVIPVRDDGAHLRACLRALAAQTVAADEIVVVDNASTDDSADIARTAGARVVFCGERGIPAAAATGYDAAVGDVVLRLDADSLPAPTWIASLVDALADPDVDAATGGAVFHDGPASRRVLMARAFLGLYTACAFPALGHTPLWGSNMAFRRRAWLAVRDEVHLDPELHDDLDLAYHLGVSHRIRYVRGDHMRVSSRTVEPRRFAICFRRGAGTVFAHWPADFPPVRWARVARTRFAGGRTASHRVAGGGASPRRGGAEHASRSGVAH</sequence>
<dbReference type="PANTHER" id="PTHR43646:SF2">
    <property type="entry name" value="GLYCOSYLTRANSFERASE 2-LIKE DOMAIN-CONTAINING PROTEIN"/>
    <property type="match status" value="1"/>
</dbReference>
<evidence type="ECO:0000256" key="5">
    <source>
        <dbReference type="ARBA" id="ARBA00023136"/>
    </source>
</evidence>
<reference evidence="12 13" key="1">
    <citation type="submission" date="2016-09" db="EMBL/GenBank/DDBJ databases">
        <authorList>
            <person name="Capua I."/>
            <person name="De Benedictis P."/>
            <person name="Joannis T."/>
            <person name="Lombin L.H."/>
            <person name="Cattoli G."/>
        </authorList>
    </citation>
    <scope>NUCLEOTIDE SEQUENCE [LARGE SCALE GENOMIC DNA]</scope>
    <source>
        <strain evidence="12 13">NIO-1002</strain>
    </source>
</reference>
<dbReference type="Pfam" id="PF00535">
    <property type="entry name" value="Glycos_transf_2"/>
    <property type="match status" value="1"/>
</dbReference>
<dbReference type="InterPro" id="IPR001173">
    <property type="entry name" value="Glyco_trans_2-like"/>
</dbReference>
<evidence type="ECO:0000256" key="2">
    <source>
        <dbReference type="ARBA" id="ARBA00022475"/>
    </source>
</evidence>
<dbReference type="GO" id="GO:0016757">
    <property type="term" value="F:glycosyltransferase activity"/>
    <property type="evidence" value="ECO:0007669"/>
    <property type="project" value="UniProtKB-KW"/>
</dbReference>
<dbReference type="CDD" id="cd00761">
    <property type="entry name" value="Glyco_tranf_GTA_type"/>
    <property type="match status" value="1"/>
</dbReference>
<feature type="region of interest" description="Disordered" evidence="10">
    <location>
        <begin position="252"/>
        <end position="280"/>
    </location>
</feature>
<dbReference type="Proteomes" id="UP000183203">
    <property type="component" value="Unassembled WGS sequence"/>
</dbReference>
<gene>
    <name evidence="12" type="ORF">SAMN05216418_2280</name>
</gene>
<evidence type="ECO:0000256" key="6">
    <source>
        <dbReference type="ARBA" id="ARBA00037281"/>
    </source>
</evidence>
<dbReference type="Gene3D" id="3.90.550.10">
    <property type="entry name" value="Spore Coat Polysaccharide Biosynthesis Protein SpsA, Chain A"/>
    <property type="match status" value="1"/>
</dbReference>
<evidence type="ECO:0000256" key="9">
    <source>
        <dbReference type="ARBA" id="ARBA00040345"/>
    </source>
</evidence>
<dbReference type="PANTHER" id="PTHR43646">
    <property type="entry name" value="GLYCOSYLTRANSFERASE"/>
    <property type="match status" value="1"/>
</dbReference>
<protein>
    <recommendedName>
        <fullName evidence="9">4,4'-diaponeurosporenoate glycosyltransferase</fullName>
    </recommendedName>
</protein>
<comment type="subcellular location">
    <subcellularLocation>
        <location evidence="1">Cell membrane</location>
    </subcellularLocation>
</comment>
<name>A0A1G6LAK1_9MICO</name>
<dbReference type="InterPro" id="IPR029044">
    <property type="entry name" value="Nucleotide-diphossugar_trans"/>
</dbReference>
<dbReference type="SUPFAM" id="SSF53448">
    <property type="entry name" value="Nucleotide-diphospho-sugar transferases"/>
    <property type="match status" value="1"/>
</dbReference>
<evidence type="ECO:0000256" key="7">
    <source>
        <dbReference type="ARBA" id="ARBA00037904"/>
    </source>
</evidence>
<evidence type="ECO:0000256" key="1">
    <source>
        <dbReference type="ARBA" id="ARBA00004236"/>
    </source>
</evidence>
<dbReference type="RefSeq" id="WP_074615907.1">
    <property type="nucleotide sequence ID" value="NZ_FMYG01000004.1"/>
</dbReference>
<accession>A0A1G6LAK1</accession>
<evidence type="ECO:0000256" key="4">
    <source>
        <dbReference type="ARBA" id="ARBA00022679"/>
    </source>
</evidence>
<feature type="domain" description="Glycosyltransferase 2-like" evidence="11">
    <location>
        <begin position="13"/>
        <end position="164"/>
    </location>
</feature>
<dbReference type="AlphaFoldDB" id="A0A1G6LAK1"/>
<dbReference type="OrthoDB" id="9802632at2"/>
<keyword evidence="4 12" id="KW-0808">Transferase</keyword>
<keyword evidence="2" id="KW-1003">Cell membrane</keyword>
<organism evidence="12 13">
    <name type="scientific">Microbacterium enclense</name>
    <dbReference type="NCBI Taxonomy" id="993073"/>
    <lineage>
        <taxon>Bacteria</taxon>
        <taxon>Bacillati</taxon>
        <taxon>Actinomycetota</taxon>
        <taxon>Actinomycetes</taxon>
        <taxon>Micrococcales</taxon>
        <taxon>Microbacteriaceae</taxon>
        <taxon>Microbacterium</taxon>
    </lineage>
</organism>
<dbReference type="GO" id="GO:0005886">
    <property type="term" value="C:plasma membrane"/>
    <property type="evidence" value="ECO:0007669"/>
    <property type="project" value="UniProtKB-SubCell"/>
</dbReference>
<dbReference type="EMBL" id="FMYG01000004">
    <property type="protein sequence ID" value="SDC40231.1"/>
    <property type="molecule type" value="Genomic_DNA"/>
</dbReference>
<evidence type="ECO:0000313" key="13">
    <source>
        <dbReference type="Proteomes" id="UP000183203"/>
    </source>
</evidence>
<evidence type="ECO:0000313" key="12">
    <source>
        <dbReference type="EMBL" id="SDC40231.1"/>
    </source>
</evidence>
<evidence type="ECO:0000256" key="8">
    <source>
        <dbReference type="ARBA" id="ARBA00038120"/>
    </source>
</evidence>
<proteinExistence type="inferred from homology"/>
<keyword evidence="5" id="KW-0472">Membrane</keyword>
<comment type="function">
    <text evidence="6">Catalyzes the glycosylation of 4,4'-diaponeurosporenoate, i.e. the esterification of glucose at the C1'' position with the carboxyl group of 4,4'-diaponeurosporenic acid, to form glycosyl-4,4'-diaponeurosporenoate. This is a step in the biosynthesis of staphyloxanthin, an orange pigment present in most staphylococci strains.</text>
</comment>
<evidence type="ECO:0000259" key="11">
    <source>
        <dbReference type="Pfam" id="PF00535"/>
    </source>
</evidence>
<comment type="similarity">
    <text evidence="8">Belongs to the glycosyltransferase 2 family. CrtQ subfamily.</text>
</comment>